<dbReference type="Proteomes" id="UP001596442">
    <property type="component" value="Unassembled WGS sequence"/>
</dbReference>
<comment type="caution">
    <text evidence="2">The sequence shown here is derived from an EMBL/GenBank/DDBJ whole genome shotgun (WGS) entry which is preliminary data.</text>
</comment>
<name>A0ABD5SBD1_9EURY</name>
<dbReference type="EMBL" id="JBHSWW010000164">
    <property type="protein sequence ID" value="MFC6753929.1"/>
    <property type="molecule type" value="Genomic_DNA"/>
</dbReference>
<feature type="non-terminal residue" evidence="2">
    <location>
        <position position="64"/>
    </location>
</feature>
<accession>A0ABD5SBD1</accession>
<organism evidence="2 3">
    <name type="scientific">Halorubrum tibetense</name>
    <dbReference type="NCBI Taxonomy" id="175631"/>
    <lineage>
        <taxon>Archaea</taxon>
        <taxon>Methanobacteriati</taxon>
        <taxon>Methanobacteriota</taxon>
        <taxon>Stenosarchaea group</taxon>
        <taxon>Halobacteria</taxon>
        <taxon>Halobacteriales</taxon>
        <taxon>Haloferacaceae</taxon>
        <taxon>Halorubrum</taxon>
    </lineage>
</organism>
<feature type="compositionally biased region" description="Polar residues" evidence="1">
    <location>
        <begin position="1"/>
        <end position="12"/>
    </location>
</feature>
<evidence type="ECO:0000313" key="3">
    <source>
        <dbReference type="Proteomes" id="UP001596442"/>
    </source>
</evidence>
<feature type="region of interest" description="Disordered" evidence="1">
    <location>
        <begin position="1"/>
        <end position="22"/>
    </location>
</feature>
<reference evidence="2 3" key="1">
    <citation type="journal article" date="2019" name="Int. J. Syst. Evol. Microbiol.">
        <title>The Global Catalogue of Microorganisms (GCM) 10K type strain sequencing project: providing services to taxonomists for standard genome sequencing and annotation.</title>
        <authorList>
            <consortium name="The Broad Institute Genomics Platform"/>
            <consortium name="The Broad Institute Genome Sequencing Center for Infectious Disease"/>
            <person name="Wu L."/>
            <person name="Ma J."/>
        </authorList>
    </citation>
    <scope>NUCLEOTIDE SEQUENCE [LARGE SCALE GENOMIC DNA]</scope>
    <source>
        <strain evidence="2 3">CGMCC 1.3239</strain>
    </source>
</reference>
<evidence type="ECO:0008006" key="4">
    <source>
        <dbReference type="Google" id="ProtNLM"/>
    </source>
</evidence>
<keyword evidence="3" id="KW-1185">Reference proteome</keyword>
<protein>
    <recommendedName>
        <fullName evidence="4">Halobacterial output domain-containing protein</fullName>
    </recommendedName>
</protein>
<gene>
    <name evidence="2" type="ORF">ACFQEU_10730</name>
</gene>
<evidence type="ECO:0000313" key="2">
    <source>
        <dbReference type="EMBL" id="MFC6753929.1"/>
    </source>
</evidence>
<evidence type="ECO:0000256" key="1">
    <source>
        <dbReference type="SAM" id="MobiDB-lite"/>
    </source>
</evidence>
<sequence length="64" mass="6574">MSDATPESTRSDGATVPEIDLPSDAVDDVLAAVAALDPGEPLRFEGFSVGHDGEGEYVLAAGER</sequence>
<dbReference type="AlphaFoldDB" id="A0ABD5SBD1"/>
<proteinExistence type="predicted"/>